<dbReference type="Gene3D" id="1.20.1440.100">
    <property type="entry name" value="SG protein - dephosphorylation function"/>
    <property type="match status" value="1"/>
</dbReference>
<dbReference type="PANTHER" id="PTHR43344:SF13">
    <property type="entry name" value="PHOSPHATASE RV3661-RELATED"/>
    <property type="match status" value="1"/>
</dbReference>
<evidence type="ECO:0000256" key="1">
    <source>
        <dbReference type="ARBA" id="ARBA00022723"/>
    </source>
</evidence>
<reference evidence="4 5" key="1">
    <citation type="submission" date="2019-06" db="EMBL/GenBank/DDBJ databases">
        <title>Quisquiliibacterium sp. nov., isolated from a maize field.</title>
        <authorList>
            <person name="Lin S.-Y."/>
            <person name="Tsai C.-F."/>
            <person name="Young C.-C."/>
        </authorList>
    </citation>
    <scope>NUCLEOTIDE SEQUENCE [LARGE SCALE GENOMIC DNA]</scope>
    <source>
        <strain evidence="4 5">CC-CFT501</strain>
    </source>
</reference>
<dbReference type="Gene3D" id="3.40.50.1000">
    <property type="entry name" value="HAD superfamily/HAD-like"/>
    <property type="match status" value="1"/>
</dbReference>
<keyword evidence="2 4" id="KW-0378">Hydrolase</keyword>
<keyword evidence="5" id="KW-1185">Reference proteome</keyword>
<dbReference type="GO" id="GO:0046872">
    <property type="term" value="F:metal ion binding"/>
    <property type="evidence" value="ECO:0007669"/>
    <property type="project" value="UniProtKB-KW"/>
</dbReference>
<accession>A0A5C8P679</accession>
<gene>
    <name evidence="4" type="ORF">FHP08_03015</name>
</gene>
<dbReference type="InterPro" id="IPR050582">
    <property type="entry name" value="HAD-like_SerB"/>
</dbReference>
<evidence type="ECO:0000313" key="5">
    <source>
        <dbReference type="Proteomes" id="UP000321548"/>
    </source>
</evidence>
<proteinExistence type="predicted"/>
<evidence type="ECO:0000256" key="3">
    <source>
        <dbReference type="ARBA" id="ARBA00022842"/>
    </source>
</evidence>
<dbReference type="InterPro" id="IPR036412">
    <property type="entry name" value="HAD-like_sf"/>
</dbReference>
<name>A0A5C8P679_9BURK</name>
<sequence length="237" mass="26956">MHLNTPSQSATPHRASARLALFDLDYTLLPIDSDYEWARFLVRIGVVDGAEYERRNDEFFRQYHAGTLDIHEFLEFQLAPLGAHPPETLERWHAQFMEEVIRPQLRPRALELVRGHLERGDLCAIVTATNEFVTGPIARAFGIEHLVATGVERVGGRYTGRPSGTPSFREGKILRTREWLADLGRDFADFGESWFYSDSANDVPLLEQVTNPVATNPDERLAALAGERNWPVLRLFE</sequence>
<dbReference type="NCBIfam" id="TIGR01488">
    <property type="entry name" value="HAD-SF-IB"/>
    <property type="match status" value="1"/>
</dbReference>
<organism evidence="4 5">
    <name type="scientific">Zeimonas arvi</name>
    <dbReference type="NCBI Taxonomy" id="2498847"/>
    <lineage>
        <taxon>Bacteria</taxon>
        <taxon>Pseudomonadati</taxon>
        <taxon>Pseudomonadota</taxon>
        <taxon>Betaproteobacteria</taxon>
        <taxon>Burkholderiales</taxon>
        <taxon>Burkholderiaceae</taxon>
        <taxon>Zeimonas</taxon>
    </lineage>
</organism>
<protein>
    <submittedName>
        <fullName evidence="4">HAD family hydrolase</fullName>
    </submittedName>
</protein>
<dbReference type="CDD" id="cd02612">
    <property type="entry name" value="HAD_PGPPase"/>
    <property type="match status" value="1"/>
</dbReference>
<dbReference type="InterPro" id="IPR023214">
    <property type="entry name" value="HAD_sf"/>
</dbReference>
<evidence type="ECO:0000256" key="2">
    <source>
        <dbReference type="ARBA" id="ARBA00022801"/>
    </source>
</evidence>
<evidence type="ECO:0000313" key="4">
    <source>
        <dbReference type="EMBL" id="TXL68667.1"/>
    </source>
</evidence>
<comment type="caution">
    <text evidence="4">The sequence shown here is derived from an EMBL/GenBank/DDBJ whole genome shotgun (WGS) entry which is preliminary data.</text>
</comment>
<dbReference type="Pfam" id="PF12710">
    <property type="entry name" value="HAD"/>
    <property type="match status" value="1"/>
</dbReference>
<dbReference type="GO" id="GO:0016787">
    <property type="term" value="F:hydrolase activity"/>
    <property type="evidence" value="ECO:0007669"/>
    <property type="project" value="UniProtKB-KW"/>
</dbReference>
<dbReference type="PANTHER" id="PTHR43344">
    <property type="entry name" value="PHOSPHOSERINE PHOSPHATASE"/>
    <property type="match status" value="1"/>
</dbReference>
<dbReference type="AlphaFoldDB" id="A0A5C8P679"/>
<dbReference type="NCBIfam" id="TIGR01490">
    <property type="entry name" value="HAD-SF-IB-hyp1"/>
    <property type="match status" value="1"/>
</dbReference>
<keyword evidence="3" id="KW-0460">Magnesium</keyword>
<keyword evidence="1" id="KW-0479">Metal-binding</keyword>
<dbReference type="OrthoDB" id="9784466at2"/>
<dbReference type="InterPro" id="IPR006385">
    <property type="entry name" value="HAD_hydro_SerB1"/>
</dbReference>
<dbReference type="SUPFAM" id="SSF56784">
    <property type="entry name" value="HAD-like"/>
    <property type="match status" value="1"/>
</dbReference>
<dbReference type="EMBL" id="VDUY01000001">
    <property type="protein sequence ID" value="TXL68667.1"/>
    <property type="molecule type" value="Genomic_DNA"/>
</dbReference>
<dbReference type="Proteomes" id="UP000321548">
    <property type="component" value="Unassembled WGS sequence"/>
</dbReference>